<reference evidence="1 2" key="1">
    <citation type="journal article" date="2015" name="Nature">
        <title>rRNA introns, odd ribosomes, and small enigmatic genomes across a large radiation of phyla.</title>
        <authorList>
            <person name="Brown C.T."/>
            <person name="Hug L.A."/>
            <person name="Thomas B.C."/>
            <person name="Sharon I."/>
            <person name="Castelle C.J."/>
            <person name="Singh A."/>
            <person name="Wilkins M.J."/>
            <person name="Williams K.H."/>
            <person name="Banfield J.F."/>
        </authorList>
    </citation>
    <scope>NUCLEOTIDE SEQUENCE [LARGE SCALE GENOMIC DNA]</scope>
</reference>
<comment type="caution">
    <text evidence="1">The sequence shown here is derived from an EMBL/GenBank/DDBJ whole genome shotgun (WGS) entry which is preliminary data.</text>
</comment>
<organism evidence="1 2">
    <name type="scientific">Candidatus Collierbacteria bacterium GW2011_GWA2_44_99</name>
    <dbReference type="NCBI Taxonomy" id="1618380"/>
    <lineage>
        <taxon>Bacteria</taxon>
        <taxon>Candidatus Collieribacteriota</taxon>
    </lineage>
</organism>
<dbReference type="AlphaFoldDB" id="A0A0G1KQ39"/>
<evidence type="ECO:0000313" key="1">
    <source>
        <dbReference type="EMBL" id="KKT85776.1"/>
    </source>
</evidence>
<name>A0A0G1KQ39_9BACT</name>
<gene>
    <name evidence="1" type="ORF">UW84_C0022G0008</name>
</gene>
<dbReference type="EMBL" id="LCJW01000022">
    <property type="protein sequence ID" value="KKT85776.1"/>
    <property type="molecule type" value="Genomic_DNA"/>
</dbReference>
<dbReference type="Proteomes" id="UP000034797">
    <property type="component" value="Unassembled WGS sequence"/>
</dbReference>
<protein>
    <submittedName>
        <fullName evidence="1">Uncharacterized protein</fullName>
    </submittedName>
</protein>
<sequence length="81" mass="8943">MGSQCLDFDSVELGRLAGLWPDGQKTVFGRSGGAGGFDDQDLGREVIGLKFRGRISPLMPPYTVDRWKFLGRVGLKMARVR</sequence>
<evidence type="ECO:0000313" key="2">
    <source>
        <dbReference type="Proteomes" id="UP000034797"/>
    </source>
</evidence>
<proteinExistence type="predicted"/>
<accession>A0A0G1KQ39</accession>